<proteinExistence type="predicted"/>
<accession>A0A8X6SY22</accession>
<keyword evidence="3" id="KW-1185">Reference proteome</keyword>
<protein>
    <submittedName>
        <fullName evidence="2">Uncharacterized protein</fullName>
    </submittedName>
</protein>
<reference evidence="2" key="1">
    <citation type="submission" date="2020-08" db="EMBL/GenBank/DDBJ databases">
        <title>Multicomponent nature underlies the extraordinary mechanical properties of spider dragline silk.</title>
        <authorList>
            <person name="Kono N."/>
            <person name="Nakamura H."/>
            <person name="Mori M."/>
            <person name="Yoshida Y."/>
            <person name="Ohtoshi R."/>
            <person name="Malay A.D."/>
            <person name="Moran D.A.P."/>
            <person name="Tomita M."/>
            <person name="Numata K."/>
            <person name="Arakawa K."/>
        </authorList>
    </citation>
    <scope>NUCLEOTIDE SEQUENCE</scope>
</reference>
<comment type="caution">
    <text evidence="2">The sequence shown here is derived from an EMBL/GenBank/DDBJ whole genome shotgun (WGS) entry which is preliminary data.</text>
</comment>
<evidence type="ECO:0000256" key="1">
    <source>
        <dbReference type="SAM" id="MobiDB-lite"/>
    </source>
</evidence>
<feature type="compositionally biased region" description="Polar residues" evidence="1">
    <location>
        <begin position="31"/>
        <end position="42"/>
    </location>
</feature>
<sequence>MFLLIEHCEEKPSGESIRLLMSEKKKSFTSNISRVGSTSVSPQEVREESVVPFEEENNRSGYSTHPCASKWQ</sequence>
<organism evidence="2 3">
    <name type="scientific">Trichonephila clavipes</name>
    <name type="common">Golden silk orbweaver</name>
    <name type="synonym">Nephila clavipes</name>
    <dbReference type="NCBI Taxonomy" id="2585209"/>
    <lineage>
        <taxon>Eukaryota</taxon>
        <taxon>Metazoa</taxon>
        <taxon>Ecdysozoa</taxon>
        <taxon>Arthropoda</taxon>
        <taxon>Chelicerata</taxon>
        <taxon>Arachnida</taxon>
        <taxon>Araneae</taxon>
        <taxon>Araneomorphae</taxon>
        <taxon>Entelegynae</taxon>
        <taxon>Araneoidea</taxon>
        <taxon>Nephilidae</taxon>
        <taxon>Trichonephila</taxon>
    </lineage>
</organism>
<evidence type="ECO:0000313" key="3">
    <source>
        <dbReference type="Proteomes" id="UP000887159"/>
    </source>
</evidence>
<dbReference type="EMBL" id="BMAU01021345">
    <property type="protein sequence ID" value="GFY17592.1"/>
    <property type="molecule type" value="Genomic_DNA"/>
</dbReference>
<dbReference type="AlphaFoldDB" id="A0A8X6SY22"/>
<gene>
    <name evidence="2" type="ORF">TNCV_3519471</name>
</gene>
<feature type="region of interest" description="Disordered" evidence="1">
    <location>
        <begin position="31"/>
        <end position="72"/>
    </location>
</feature>
<evidence type="ECO:0000313" key="2">
    <source>
        <dbReference type="EMBL" id="GFY17592.1"/>
    </source>
</evidence>
<name>A0A8X6SY22_TRICX</name>
<dbReference type="Proteomes" id="UP000887159">
    <property type="component" value="Unassembled WGS sequence"/>
</dbReference>